<evidence type="ECO:0000256" key="4">
    <source>
        <dbReference type="ARBA" id="ARBA00022449"/>
    </source>
</evidence>
<accession>A0A3M9MCE1</accession>
<keyword evidence="3" id="KW-0813">Transport</keyword>
<sequence length="387" mass="39045">MGFAELALICAVALLGPALAVTRGVQLPVVIGEMFVGVVIGRTGFRLVDPAGSTLTFMAQIGFALVMFIAGSHVPMRDPAMRSGVLRGALRAVGCGVVAMPLGFGAAAVFGTGHGALYTVLIASSSANIIMPVLDGADTAAPVIQQLLPQIAIANTACIVALPLAMDPPHALRATIGGAAVIAAGGVLFVILQKLAKSGEERRAHELSKERGLALELRFSLTAVFGIAAVAVATQVSVMLAGFVAGLAYAAVGEPRRLAHQLFAVTEGFFGPIFFVWLGASLDLRQLGAHPDAIVLGLVLGAAGLVAHGALLLSRQPWPAAAITAGNLGVPVAAAALGQALGMLRPGEAPAMLLGAVVTVITTAALAGPVRRLAAAQTTDRANPAAK</sequence>
<feature type="transmembrane region" description="Helical" evidence="9">
    <location>
        <begin position="88"/>
        <end position="110"/>
    </location>
</feature>
<dbReference type="RefSeq" id="WP_123270815.1">
    <property type="nucleotide sequence ID" value="NZ_RJJQ01000005.1"/>
</dbReference>
<protein>
    <submittedName>
        <fullName evidence="11">Cation:proton antiporter</fullName>
    </submittedName>
</protein>
<keyword evidence="8 9" id="KW-0472">Membrane</keyword>
<organism evidence="11 12">
    <name type="scientific">Flexivirga caeni</name>
    <dbReference type="NCBI Taxonomy" id="2294115"/>
    <lineage>
        <taxon>Bacteria</taxon>
        <taxon>Bacillati</taxon>
        <taxon>Actinomycetota</taxon>
        <taxon>Actinomycetes</taxon>
        <taxon>Micrococcales</taxon>
        <taxon>Dermacoccaceae</taxon>
        <taxon>Flexivirga</taxon>
    </lineage>
</organism>
<keyword evidence="5 9" id="KW-0812">Transmembrane</keyword>
<dbReference type="InterPro" id="IPR006153">
    <property type="entry name" value="Cation/H_exchanger_TM"/>
</dbReference>
<evidence type="ECO:0000313" key="11">
    <source>
        <dbReference type="EMBL" id="RNI23232.1"/>
    </source>
</evidence>
<dbReference type="OrthoDB" id="4413712at2"/>
<evidence type="ECO:0000259" key="10">
    <source>
        <dbReference type="Pfam" id="PF00999"/>
    </source>
</evidence>
<dbReference type="Proteomes" id="UP000271678">
    <property type="component" value="Unassembled WGS sequence"/>
</dbReference>
<evidence type="ECO:0000256" key="8">
    <source>
        <dbReference type="ARBA" id="ARBA00023136"/>
    </source>
</evidence>
<evidence type="ECO:0000256" key="9">
    <source>
        <dbReference type="SAM" id="Phobius"/>
    </source>
</evidence>
<dbReference type="GO" id="GO:1902600">
    <property type="term" value="P:proton transmembrane transport"/>
    <property type="evidence" value="ECO:0007669"/>
    <property type="project" value="InterPro"/>
</dbReference>
<evidence type="ECO:0000256" key="3">
    <source>
        <dbReference type="ARBA" id="ARBA00022448"/>
    </source>
</evidence>
<comment type="similarity">
    <text evidence="2">Belongs to the monovalent cation:proton antiporter 2 (CPA2) transporter (TC 2.A.37) family.</text>
</comment>
<evidence type="ECO:0000256" key="6">
    <source>
        <dbReference type="ARBA" id="ARBA00022989"/>
    </source>
</evidence>
<evidence type="ECO:0000256" key="5">
    <source>
        <dbReference type="ARBA" id="ARBA00022692"/>
    </source>
</evidence>
<dbReference type="InterPro" id="IPR038770">
    <property type="entry name" value="Na+/solute_symporter_sf"/>
</dbReference>
<dbReference type="PANTHER" id="PTHR43562:SF1">
    <property type="entry name" value="NA(+)_H(+) ANTIPORTER YJBQ-RELATED"/>
    <property type="match status" value="1"/>
</dbReference>
<feature type="transmembrane region" description="Helical" evidence="9">
    <location>
        <begin position="172"/>
        <end position="192"/>
    </location>
</feature>
<evidence type="ECO:0000313" key="12">
    <source>
        <dbReference type="Proteomes" id="UP000271678"/>
    </source>
</evidence>
<keyword evidence="12" id="KW-1185">Reference proteome</keyword>
<dbReference type="EMBL" id="RJJQ01000005">
    <property type="protein sequence ID" value="RNI23232.1"/>
    <property type="molecule type" value="Genomic_DNA"/>
</dbReference>
<name>A0A3M9MCE1_9MICO</name>
<dbReference type="GO" id="GO:0015297">
    <property type="term" value="F:antiporter activity"/>
    <property type="evidence" value="ECO:0007669"/>
    <property type="project" value="UniProtKB-KW"/>
</dbReference>
<comment type="caution">
    <text evidence="11">The sequence shown here is derived from an EMBL/GenBank/DDBJ whole genome shotgun (WGS) entry which is preliminary data.</text>
</comment>
<reference evidence="11 12" key="1">
    <citation type="submission" date="2018-11" db="EMBL/GenBank/DDBJ databases">
        <title>Draft genome of Simplicispira Flexivirga sp. BO-16.</title>
        <authorList>
            <person name="Im W.T."/>
        </authorList>
    </citation>
    <scope>NUCLEOTIDE SEQUENCE [LARGE SCALE GENOMIC DNA]</scope>
    <source>
        <strain evidence="11 12">BO-16</strain>
    </source>
</reference>
<dbReference type="GO" id="GO:0016020">
    <property type="term" value="C:membrane"/>
    <property type="evidence" value="ECO:0007669"/>
    <property type="project" value="UniProtKB-SubCell"/>
</dbReference>
<feature type="transmembrane region" description="Helical" evidence="9">
    <location>
        <begin position="349"/>
        <end position="367"/>
    </location>
</feature>
<dbReference type="Pfam" id="PF00999">
    <property type="entry name" value="Na_H_Exchanger"/>
    <property type="match status" value="1"/>
</dbReference>
<dbReference type="PANTHER" id="PTHR43562">
    <property type="entry name" value="NAPA-TYPE SODIUM/HYDROGEN ANTIPORTER"/>
    <property type="match status" value="1"/>
</dbReference>
<feature type="transmembrane region" description="Helical" evidence="9">
    <location>
        <begin position="320"/>
        <end position="343"/>
    </location>
</feature>
<proteinExistence type="inferred from homology"/>
<dbReference type="AlphaFoldDB" id="A0A3M9MCE1"/>
<comment type="subcellular location">
    <subcellularLocation>
        <location evidence="1">Membrane</location>
        <topology evidence="1">Multi-pass membrane protein</topology>
    </subcellularLocation>
</comment>
<evidence type="ECO:0000256" key="7">
    <source>
        <dbReference type="ARBA" id="ARBA00023065"/>
    </source>
</evidence>
<feature type="transmembrane region" description="Helical" evidence="9">
    <location>
        <begin position="294"/>
        <end position="313"/>
    </location>
</feature>
<feature type="transmembrane region" description="Helical" evidence="9">
    <location>
        <begin position="57"/>
        <end position="76"/>
    </location>
</feature>
<evidence type="ECO:0000256" key="2">
    <source>
        <dbReference type="ARBA" id="ARBA00005551"/>
    </source>
</evidence>
<feature type="domain" description="Cation/H+ exchanger transmembrane" evidence="10">
    <location>
        <begin position="12"/>
        <end position="363"/>
    </location>
</feature>
<dbReference type="Gene3D" id="1.20.1530.20">
    <property type="match status" value="1"/>
</dbReference>
<feature type="transmembrane region" description="Helical" evidence="9">
    <location>
        <begin position="213"/>
        <end position="232"/>
    </location>
</feature>
<gene>
    <name evidence="11" type="ORF">EFY87_07310</name>
</gene>
<keyword evidence="6 9" id="KW-1133">Transmembrane helix</keyword>
<feature type="transmembrane region" description="Helical" evidence="9">
    <location>
        <begin position="262"/>
        <end position="282"/>
    </location>
</feature>
<evidence type="ECO:0000256" key="1">
    <source>
        <dbReference type="ARBA" id="ARBA00004141"/>
    </source>
</evidence>
<keyword evidence="4" id="KW-0050">Antiport</keyword>
<keyword evidence="7" id="KW-0406">Ion transport</keyword>